<protein>
    <submittedName>
        <fullName evidence="1">Uncharacterized protein</fullName>
    </submittedName>
</protein>
<comment type="caution">
    <text evidence="1">The sequence shown here is derived from an EMBL/GenBank/DDBJ whole genome shotgun (WGS) entry which is preliminary data.</text>
</comment>
<gene>
    <name evidence="1" type="ORF">CP557_21690</name>
</gene>
<accession>A0A2A5QP91</accession>
<evidence type="ECO:0000313" key="1">
    <source>
        <dbReference type="EMBL" id="PCR88647.1"/>
    </source>
</evidence>
<dbReference type="Proteomes" id="UP000219689">
    <property type="component" value="Unassembled WGS sequence"/>
</dbReference>
<evidence type="ECO:0000313" key="2">
    <source>
        <dbReference type="Proteomes" id="UP000219689"/>
    </source>
</evidence>
<proteinExistence type="predicted"/>
<organism evidence="1 2">
    <name type="scientific">Natrinema ejinorense</name>
    <dbReference type="NCBI Taxonomy" id="373386"/>
    <lineage>
        <taxon>Archaea</taxon>
        <taxon>Methanobacteriati</taxon>
        <taxon>Methanobacteriota</taxon>
        <taxon>Stenosarchaea group</taxon>
        <taxon>Halobacteria</taxon>
        <taxon>Halobacteriales</taxon>
        <taxon>Natrialbaceae</taxon>
        <taxon>Natrinema</taxon>
    </lineage>
</organism>
<dbReference type="EMBL" id="NXNI01000003">
    <property type="protein sequence ID" value="PCR88647.1"/>
    <property type="molecule type" value="Genomic_DNA"/>
</dbReference>
<sequence>MSETDDLPPVWDMHDLPPVEADRNVAHADDWYPTPDGHVRAYFNDDLMMSLSGEQFAIGFDGDFGAPSGLVFQSPTPMFEADDPHEPSVTTLMTEEEIPIEERPTDAEHERVFGPTEAVTWDFEIRLETTPYEP</sequence>
<dbReference type="RefSeq" id="WP_097382114.1">
    <property type="nucleotide sequence ID" value="NZ_NXNI01000003.1"/>
</dbReference>
<reference evidence="1 2" key="1">
    <citation type="submission" date="2017-09" db="EMBL/GenBank/DDBJ databases">
        <title>Genome sequences of Natrinema ejinorence JCM 13890T.</title>
        <authorList>
            <person name="Roh S.W."/>
            <person name="Kim Y.B."/>
            <person name="Kim J.Y."/>
        </authorList>
    </citation>
    <scope>NUCLEOTIDE SEQUENCE [LARGE SCALE GENOMIC DNA]</scope>
    <source>
        <strain evidence="1 2">JCM 13890</strain>
    </source>
</reference>
<dbReference type="AlphaFoldDB" id="A0A2A5QP91"/>
<name>A0A2A5QP91_9EURY</name>
<keyword evidence="2" id="KW-1185">Reference proteome</keyword>